<protein>
    <submittedName>
        <fullName evidence="1">Uncharacterized protein</fullName>
    </submittedName>
</protein>
<comment type="caution">
    <text evidence="1">The sequence shown here is derived from an EMBL/GenBank/DDBJ whole genome shotgun (WGS) entry which is preliminary data.</text>
</comment>
<dbReference type="Proteomes" id="UP000054995">
    <property type="component" value="Unassembled WGS sequence"/>
</dbReference>
<organism evidence="1 2">
    <name type="scientific">Trichinella pseudospiralis</name>
    <name type="common">Parasitic roundworm</name>
    <dbReference type="NCBI Taxonomy" id="6337"/>
    <lineage>
        <taxon>Eukaryota</taxon>
        <taxon>Metazoa</taxon>
        <taxon>Ecdysozoa</taxon>
        <taxon>Nematoda</taxon>
        <taxon>Enoplea</taxon>
        <taxon>Dorylaimia</taxon>
        <taxon>Trichinellida</taxon>
        <taxon>Trichinellidae</taxon>
        <taxon>Trichinella</taxon>
    </lineage>
</organism>
<dbReference type="EMBL" id="JYDT01004104">
    <property type="protein sequence ID" value="KRY61882.1"/>
    <property type="molecule type" value="Genomic_DNA"/>
</dbReference>
<proteinExistence type="predicted"/>
<name>A0A0V1DK82_TRIPS</name>
<evidence type="ECO:0000313" key="1">
    <source>
        <dbReference type="EMBL" id="KRY61882.1"/>
    </source>
</evidence>
<reference evidence="1 2" key="1">
    <citation type="submission" date="2015-01" db="EMBL/GenBank/DDBJ databases">
        <title>Evolution of Trichinella species and genotypes.</title>
        <authorList>
            <person name="Korhonen P.K."/>
            <person name="Edoardo P."/>
            <person name="Giuseppe L.R."/>
            <person name="Gasser R.B."/>
        </authorList>
    </citation>
    <scope>NUCLEOTIDE SEQUENCE [LARGE SCALE GENOMIC DNA]</scope>
    <source>
        <strain evidence="1">ISS470</strain>
    </source>
</reference>
<dbReference type="AlphaFoldDB" id="A0A0V1DK82"/>
<sequence>MSKFSRAIDLLVLRKMAKNYVWNKWPLKLAMPMLIHSKRKSFFKISREIFN</sequence>
<keyword evidence="2" id="KW-1185">Reference proteome</keyword>
<accession>A0A0V1DK82</accession>
<evidence type="ECO:0000313" key="2">
    <source>
        <dbReference type="Proteomes" id="UP000054995"/>
    </source>
</evidence>
<gene>
    <name evidence="1" type="ORF">T4D_7379</name>
</gene>